<accession>A0A3A8F305</accession>
<dbReference type="InterPro" id="IPR018713">
    <property type="entry name" value="MPAB/Lcp_cat_dom"/>
</dbReference>
<evidence type="ECO:0000313" key="2">
    <source>
        <dbReference type="EMBL" id="RKG35093.1"/>
    </source>
</evidence>
<dbReference type="RefSeq" id="WP_120369382.1">
    <property type="nucleotide sequence ID" value="NZ_RAXU01000004.1"/>
</dbReference>
<feature type="domain" description="ER-bound oxygenase mpaB/mpaB'/Rubber oxygenase catalytic" evidence="1">
    <location>
        <begin position="145"/>
        <end position="357"/>
    </location>
</feature>
<dbReference type="Proteomes" id="UP000269001">
    <property type="component" value="Unassembled WGS sequence"/>
</dbReference>
<dbReference type="EMBL" id="RAXU01000004">
    <property type="protein sequence ID" value="RKG35093.1"/>
    <property type="molecule type" value="Genomic_DNA"/>
</dbReference>
<name>A0A3A8F305_9GAMM</name>
<keyword evidence="3" id="KW-1185">Reference proteome</keyword>
<dbReference type="GO" id="GO:0016491">
    <property type="term" value="F:oxidoreductase activity"/>
    <property type="evidence" value="ECO:0007669"/>
    <property type="project" value="InterPro"/>
</dbReference>
<dbReference type="Pfam" id="PF09995">
    <property type="entry name" value="MPAB_Lcp_cat"/>
    <property type="match status" value="1"/>
</dbReference>
<protein>
    <submittedName>
        <fullName evidence="2">DUF2236 domain-containing protein</fullName>
    </submittedName>
</protein>
<gene>
    <name evidence="2" type="ORF">D7V21_04730</name>
</gene>
<organism evidence="2 3">
    <name type="scientific">Acinetobacter guerrae</name>
    <dbReference type="NCBI Taxonomy" id="1843371"/>
    <lineage>
        <taxon>Bacteria</taxon>
        <taxon>Pseudomonadati</taxon>
        <taxon>Pseudomonadota</taxon>
        <taxon>Gammaproteobacteria</taxon>
        <taxon>Moraxellales</taxon>
        <taxon>Moraxellaceae</taxon>
        <taxon>Acinetobacter</taxon>
    </lineage>
</organism>
<proteinExistence type="predicted"/>
<sequence>MSEHLTELNYLNTSDKNPIPQRVKSFKHIQQQGVLLKPLSFIIKKQVIPNSSRYQQLGDGLWQGDPSMDVLVEWLFSENPAQRKKIFEQALQHGISSIEDCPIEIQHFFKQIETYPAWLDQKKMEQALDFIAATGIHANYILRDVALMGGYLLSGLNQALVLTGALNKGASRRLAETSKWWIDCTTKNGLRRDGAGFKSTIHVRMIHSLVRRNLKKRQEWNASAWGLPINQIDMAATNLAFCNLFLLGLRGIGIFPNRQEADAVMHFWKYLGWLMGVEEKWLAEHEVDGMILMYQFIQTQPSADWTSKALGYSLSQEPFEKEYQRFIKLRQQLDYHKHLSISRYFLGSKKMELLGLPKHIIPWYPVLLTPKNIATFRLQRFIPILREKQIQRGRQEQLDYLAGFGSKGTQVIQPAKDHPAYIAN</sequence>
<dbReference type="AlphaFoldDB" id="A0A3A8F305"/>
<dbReference type="InterPro" id="IPR037473">
    <property type="entry name" value="Lcp-like"/>
</dbReference>
<dbReference type="PANTHER" id="PTHR37539:SF1">
    <property type="entry name" value="ER-BOUND OXYGENASE MPAB_MPAB'_RUBBER OXYGENASE CATALYTIC DOMAIN-CONTAINING PROTEIN"/>
    <property type="match status" value="1"/>
</dbReference>
<evidence type="ECO:0000313" key="3">
    <source>
        <dbReference type="Proteomes" id="UP000269001"/>
    </source>
</evidence>
<dbReference type="PANTHER" id="PTHR37539">
    <property type="entry name" value="SECRETED PROTEIN-RELATED"/>
    <property type="match status" value="1"/>
</dbReference>
<evidence type="ECO:0000259" key="1">
    <source>
        <dbReference type="Pfam" id="PF09995"/>
    </source>
</evidence>
<comment type="caution">
    <text evidence="2">The sequence shown here is derived from an EMBL/GenBank/DDBJ whole genome shotgun (WGS) entry which is preliminary data.</text>
</comment>
<reference evidence="2 3" key="1">
    <citation type="submission" date="2018-09" db="EMBL/GenBank/DDBJ databases">
        <title>The draft genome of Acinetobacter spp. strains.</title>
        <authorList>
            <person name="Qin J."/>
            <person name="Feng Y."/>
            <person name="Zong Z."/>
        </authorList>
    </citation>
    <scope>NUCLEOTIDE SEQUENCE [LARGE SCALE GENOMIC DNA]</scope>
    <source>
        <strain evidence="2 3">WCHAc060096</strain>
    </source>
</reference>